<name>A0A2S3WH27_PSEPU</name>
<dbReference type="EMBL" id="MIND01000018">
    <property type="protein sequence ID" value="POF90276.1"/>
    <property type="molecule type" value="Genomic_DNA"/>
</dbReference>
<feature type="domain" description="Glycosyltransferase 2-like" evidence="5">
    <location>
        <begin position="12"/>
        <end position="112"/>
    </location>
</feature>
<evidence type="ECO:0000313" key="6">
    <source>
        <dbReference type="EMBL" id="POF90276.1"/>
    </source>
</evidence>
<keyword evidence="2" id="KW-0472">Membrane</keyword>
<sequence>MHTNLADANVAILVTTYNANIADLVGNIDSYLSQVKYVIVVDNSEDAMCRRNILSLMDRFPNILVRQLSRNVGIAAAQNIGFLEATALGSEFVVEMDQDSKLPEGYISSLLLQYVKLSQKGIQVGGLGPLAVSKDSDEVYDGLARSGNVIEVEYTLSSGFLMHVDAIAAVGPKNEKLFIDFVDWEWCWRSRSLGYRIFIDATLEISHMLGDGHKKILGLSIGMPSPIRHYYQFRNFIYLLGQRVVPLKWKLKYSVITLAKLVLIPLVFDRSIKRLGYALKGIKDALRGVYGKIGE</sequence>
<comment type="similarity">
    <text evidence="1">Belongs to the glycosyltransferase 2 family.</text>
</comment>
<dbReference type="RefSeq" id="WP_103438198.1">
    <property type="nucleotide sequence ID" value="NZ_MIND01000018.1"/>
</dbReference>
<accession>A0A2S3WH27</accession>
<proteinExistence type="inferred from homology"/>
<evidence type="ECO:0000256" key="3">
    <source>
        <dbReference type="ARBA" id="ARBA00022676"/>
    </source>
</evidence>
<keyword evidence="2" id="KW-1003">Cell membrane</keyword>
<comment type="caution">
    <text evidence="6">The sequence shown here is derived from an EMBL/GenBank/DDBJ whole genome shotgun (WGS) entry which is preliminary data.</text>
</comment>
<dbReference type="Gene3D" id="3.90.550.10">
    <property type="entry name" value="Spore Coat Polysaccharide Biosynthesis Protein SpsA, Chain A"/>
    <property type="match status" value="1"/>
</dbReference>
<protein>
    <recommendedName>
        <fullName evidence="5">Glycosyltransferase 2-like domain-containing protein</fullName>
    </recommendedName>
</protein>
<dbReference type="AlphaFoldDB" id="A0A2S3WH27"/>
<evidence type="ECO:0000256" key="2">
    <source>
        <dbReference type="ARBA" id="ARBA00022519"/>
    </source>
</evidence>
<dbReference type="SUPFAM" id="SSF53448">
    <property type="entry name" value="Nucleotide-diphospho-sugar transferases"/>
    <property type="match status" value="1"/>
</dbReference>
<dbReference type="PANTHER" id="PTHR43179:SF12">
    <property type="entry name" value="GALACTOFURANOSYLTRANSFERASE GLFT2"/>
    <property type="match status" value="1"/>
</dbReference>
<gene>
    <name evidence="6" type="ORF">BGP80_20995</name>
</gene>
<evidence type="ECO:0000256" key="4">
    <source>
        <dbReference type="ARBA" id="ARBA00022679"/>
    </source>
</evidence>
<evidence type="ECO:0000313" key="7">
    <source>
        <dbReference type="Proteomes" id="UP000237194"/>
    </source>
</evidence>
<evidence type="ECO:0000256" key="1">
    <source>
        <dbReference type="ARBA" id="ARBA00006739"/>
    </source>
</evidence>
<keyword evidence="3" id="KW-0328">Glycosyltransferase</keyword>
<dbReference type="GO" id="GO:0016757">
    <property type="term" value="F:glycosyltransferase activity"/>
    <property type="evidence" value="ECO:0007669"/>
    <property type="project" value="UniProtKB-KW"/>
</dbReference>
<dbReference type="CDD" id="cd02526">
    <property type="entry name" value="GT2_RfbF_like"/>
    <property type="match status" value="1"/>
</dbReference>
<dbReference type="InterPro" id="IPR029044">
    <property type="entry name" value="Nucleotide-diphossugar_trans"/>
</dbReference>
<dbReference type="PANTHER" id="PTHR43179">
    <property type="entry name" value="RHAMNOSYLTRANSFERASE WBBL"/>
    <property type="match status" value="1"/>
</dbReference>
<reference evidence="6 7" key="1">
    <citation type="submission" date="2016-08" db="EMBL/GenBank/DDBJ databases">
        <authorList>
            <person name="Seilhamer J.J."/>
        </authorList>
    </citation>
    <scope>NUCLEOTIDE SEQUENCE [LARGE SCALE GENOMIC DNA]</scope>
    <source>
        <strain evidence="6 7">KT-27</strain>
    </source>
</reference>
<dbReference type="InterPro" id="IPR001173">
    <property type="entry name" value="Glyco_trans_2-like"/>
</dbReference>
<evidence type="ECO:0000259" key="5">
    <source>
        <dbReference type="Pfam" id="PF00535"/>
    </source>
</evidence>
<organism evidence="6 7">
    <name type="scientific">Pseudomonas putida</name>
    <name type="common">Arthrobacter siderocapsulatus</name>
    <dbReference type="NCBI Taxonomy" id="303"/>
    <lineage>
        <taxon>Bacteria</taxon>
        <taxon>Pseudomonadati</taxon>
        <taxon>Pseudomonadota</taxon>
        <taxon>Gammaproteobacteria</taxon>
        <taxon>Pseudomonadales</taxon>
        <taxon>Pseudomonadaceae</taxon>
        <taxon>Pseudomonas</taxon>
    </lineage>
</organism>
<reference evidence="6 7" key="2">
    <citation type="submission" date="2018-03" db="EMBL/GenBank/DDBJ databases">
        <title>Draft genome of Pseudomonas putida strain KT-27.</title>
        <authorList>
            <person name="Yoshizawa S."/>
            <person name="Khan N.H."/>
            <person name="Nishimura M."/>
            <person name="Chiura H.X."/>
            <person name="Ogura Y."/>
            <person name="Hayashi T."/>
            <person name="Kogure K."/>
        </authorList>
    </citation>
    <scope>NUCLEOTIDE SEQUENCE [LARGE SCALE GENOMIC DNA]</scope>
    <source>
        <strain evidence="6 7">KT-27</strain>
    </source>
</reference>
<keyword evidence="4" id="KW-0808">Transferase</keyword>
<dbReference type="Proteomes" id="UP000237194">
    <property type="component" value="Unassembled WGS sequence"/>
</dbReference>
<dbReference type="Pfam" id="PF00535">
    <property type="entry name" value="Glycos_transf_2"/>
    <property type="match status" value="1"/>
</dbReference>
<keyword evidence="2" id="KW-0997">Cell inner membrane</keyword>